<reference evidence="3" key="1">
    <citation type="journal article" date="2014" name="Genome Announc.">
        <title>Draft genome sequence of Colletotrichum sublineola, a destructive pathogen of cultivated sorghum.</title>
        <authorList>
            <person name="Baroncelli R."/>
            <person name="Sanz-Martin J.M."/>
            <person name="Rech G.E."/>
            <person name="Sukno S.A."/>
            <person name="Thon M.R."/>
        </authorList>
    </citation>
    <scope>NUCLEOTIDE SEQUENCE [LARGE SCALE GENOMIC DNA]</scope>
    <source>
        <strain evidence="3">TX430BB</strain>
    </source>
</reference>
<proteinExistence type="predicted"/>
<dbReference type="AlphaFoldDB" id="A0A066XNS8"/>
<evidence type="ECO:0000313" key="2">
    <source>
        <dbReference type="EMBL" id="KDN67386.1"/>
    </source>
</evidence>
<protein>
    <submittedName>
        <fullName evidence="2">Uncharacterized protein</fullName>
    </submittedName>
</protein>
<dbReference type="HOGENOM" id="CLU_2120948_0_0_1"/>
<evidence type="ECO:0000256" key="1">
    <source>
        <dbReference type="SAM" id="MobiDB-lite"/>
    </source>
</evidence>
<evidence type="ECO:0000313" key="3">
    <source>
        <dbReference type="Proteomes" id="UP000027238"/>
    </source>
</evidence>
<gene>
    <name evidence="2" type="ORF">CSUB01_10007</name>
</gene>
<comment type="caution">
    <text evidence="2">The sequence shown here is derived from an EMBL/GenBank/DDBJ whole genome shotgun (WGS) entry which is preliminary data.</text>
</comment>
<keyword evidence="3" id="KW-1185">Reference proteome</keyword>
<dbReference type="EMBL" id="JMSE01000822">
    <property type="protein sequence ID" value="KDN67386.1"/>
    <property type="molecule type" value="Genomic_DNA"/>
</dbReference>
<accession>A0A066XNS8</accession>
<sequence>MAASRQPEKKKKKKNRAVPCQTQRVDKTRMAIKGLSQEEPASCGGFWTISATTNIKEEHNNVAVNRLALASQILGLVAVQWCRTEKESRYALHSLDMSGRHVPGGCFGSGPPLD</sequence>
<feature type="region of interest" description="Disordered" evidence="1">
    <location>
        <begin position="1"/>
        <end position="22"/>
    </location>
</feature>
<organism evidence="2 3">
    <name type="scientific">Colletotrichum sublineola</name>
    <name type="common">Sorghum anthracnose fungus</name>
    <dbReference type="NCBI Taxonomy" id="1173701"/>
    <lineage>
        <taxon>Eukaryota</taxon>
        <taxon>Fungi</taxon>
        <taxon>Dikarya</taxon>
        <taxon>Ascomycota</taxon>
        <taxon>Pezizomycotina</taxon>
        <taxon>Sordariomycetes</taxon>
        <taxon>Hypocreomycetidae</taxon>
        <taxon>Glomerellales</taxon>
        <taxon>Glomerellaceae</taxon>
        <taxon>Colletotrichum</taxon>
        <taxon>Colletotrichum graminicola species complex</taxon>
    </lineage>
</organism>
<dbReference type="Proteomes" id="UP000027238">
    <property type="component" value="Unassembled WGS sequence"/>
</dbReference>
<name>A0A066XNS8_COLSU</name>